<accession>A0ACB8XJP2</accession>
<dbReference type="EMBL" id="CM042063">
    <property type="protein sequence ID" value="KAI3667750.1"/>
    <property type="molecule type" value="Genomic_DNA"/>
</dbReference>
<keyword evidence="2" id="KW-1185">Reference proteome</keyword>
<organism evidence="1 2">
    <name type="scientific">Arctium lappa</name>
    <name type="common">Greater burdock</name>
    <name type="synonym">Lappa major</name>
    <dbReference type="NCBI Taxonomy" id="4217"/>
    <lineage>
        <taxon>Eukaryota</taxon>
        <taxon>Viridiplantae</taxon>
        <taxon>Streptophyta</taxon>
        <taxon>Embryophyta</taxon>
        <taxon>Tracheophyta</taxon>
        <taxon>Spermatophyta</taxon>
        <taxon>Magnoliopsida</taxon>
        <taxon>eudicotyledons</taxon>
        <taxon>Gunneridae</taxon>
        <taxon>Pentapetalae</taxon>
        <taxon>asterids</taxon>
        <taxon>campanulids</taxon>
        <taxon>Asterales</taxon>
        <taxon>Asteraceae</taxon>
        <taxon>Carduoideae</taxon>
        <taxon>Cardueae</taxon>
        <taxon>Arctiinae</taxon>
        <taxon>Arctium</taxon>
    </lineage>
</organism>
<reference evidence="1 2" key="2">
    <citation type="journal article" date="2022" name="Mol. Ecol. Resour.">
        <title>The genomes of chicory, endive, great burdock and yacon provide insights into Asteraceae paleo-polyploidization history and plant inulin production.</title>
        <authorList>
            <person name="Fan W."/>
            <person name="Wang S."/>
            <person name="Wang H."/>
            <person name="Wang A."/>
            <person name="Jiang F."/>
            <person name="Liu H."/>
            <person name="Zhao H."/>
            <person name="Xu D."/>
            <person name="Zhang Y."/>
        </authorList>
    </citation>
    <scope>NUCLEOTIDE SEQUENCE [LARGE SCALE GENOMIC DNA]</scope>
    <source>
        <strain evidence="2">cv. Niubang</strain>
    </source>
</reference>
<evidence type="ECO:0000313" key="1">
    <source>
        <dbReference type="EMBL" id="KAI3667750.1"/>
    </source>
</evidence>
<evidence type="ECO:0000313" key="2">
    <source>
        <dbReference type="Proteomes" id="UP001055879"/>
    </source>
</evidence>
<sequence>MDDDEVFTFLNTIFAPYDLVMMQFGARVIPLRELEQSFVLQDINYNDPGVLAEVSSGLGEAMVGIIPNNVP</sequence>
<comment type="caution">
    <text evidence="1">The sequence shown here is derived from an EMBL/GenBank/DDBJ whole genome shotgun (WGS) entry which is preliminary data.</text>
</comment>
<dbReference type="Proteomes" id="UP001055879">
    <property type="component" value="Linkage Group LG17"/>
</dbReference>
<reference evidence="2" key="1">
    <citation type="journal article" date="2022" name="Mol. Ecol. Resour.">
        <title>The genomes of chicory, endive, great burdock and yacon provide insights into Asteraceae palaeo-polyploidization history and plant inulin production.</title>
        <authorList>
            <person name="Fan W."/>
            <person name="Wang S."/>
            <person name="Wang H."/>
            <person name="Wang A."/>
            <person name="Jiang F."/>
            <person name="Liu H."/>
            <person name="Zhao H."/>
            <person name="Xu D."/>
            <person name="Zhang Y."/>
        </authorList>
    </citation>
    <scope>NUCLEOTIDE SEQUENCE [LARGE SCALE GENOMIC DNA]</scope>
    <source>
        <strain evidence="2">cv. Niubang</strain>
    </source>
</reference>
<protein>
    <submittedName>
        <fullName evidence="1">Uncharacterized protein</fullName>
    </submittedName>
</protein>
<name>A0ACB8XJP2_ARCLA</name>
<gene>
    <name evidence="1" type="ORF">L6452_42819</name>
</gene>
<proteinExistence type="predicted"/>